<name>A0A9N8JMI8_9PEZI</name>
<sequence length="172" mass="19229">MSLNIDHEELFALSEDVCSALDDVLDTTAPGVARLALTSISMLRFVETAIVDMAAKELSAMEELRRVQRSELQAAKAREERVNKTIDAAVQVLVVDVAKAVCKFKHGVGEVVRRLEEREKTGEELDEKLRVARETQEETRALLEEDVGLSGGFVAAGEFVDLLLLRRFWLWS</sequence>
<keyword evidence="1" id="KW-0175">Coiled coil</keyword>
<organism evidence="2 3">
    <name type="scientific">Aureobasidium mustum</name>
    <dbReference type="NCBI Taxonomy" id="2773714"/>
    <lineage>
        <taxon>Eukaryota</taxon>
        <taxon>Fungi</taxon>
        <taxon>Dikarya</taxon>
        <taxon>Ascomycota</taxon>
        <taxon>Pezizomycotina</taxon>
        <taxon>Dothideomycetes</taxon>
        <taxon>Dothideomycetidae</taxon>
        <taxon>Dothideales</taxon>
        <taxon>Saccotheciaceae</taxon>
        <taxon>Aureobasidium</taxon>
    </lineage>
</organism>
<keyword evidence="3" id="KW-1185">Reference proteome</keyword>
<accession>A0A9N8JMI8</accession>
<comment type="caution">
    <text evidence="2">The sequence shown here is derived from an EMBL/GenBank/DDBJ whole genome shotgun (WGS) entry which is preliminary data.</text>
</comment>
<reference evidence="2" key="1">
    <citation type="submission" date="2020-06" db="EMBL/GenBank/DDBJ databases">
        <authorList>
            <person name="Onetto C."/>
        </authorList>
    </citation>
    <scope>NUCLEOTIDE SEQUENCE</scope>
</reference>
<dbReference type="AlphaFoldDB" id="A0A9N8JMI8"/>
<evidence type="ECO:0000313" key="2">
    <source>
        <dbReference type="EMBL" id="CAD0090672.1"/>
    </source>
</evidence>
<evidence type="ECO:0000313" key="3">
    <source>
        <dbReference type="Proteomes" id="UP000714618"/>
    </source>
</evidence>
<dbReference type="Proteomes" id="UP000714618">
    <property type="component" value="Unassembled WGS sequence"/>
</dbReference>
<feature type="coiled-coil region" evidence="1">
    <location>
        <begin position="115"/>
        <end position="145"/>
    </location>
</feature>
<dbReference type="OrthoDB" id="3930608at2759"/>
<proteinExistence type="predicted"/>
<protein>
    <submittedName>
        <fullName evidence="2">Uncharacterized protein</fullName>
    </submittedName>
</protein>
<dbReference type="EMBL" id="CAIJEO010000004">
    <property type="protein sequence ID" value="CAD0090672.1"/>
    <property type="molecule type" value="Genomic_DNA"/>
</dbReference>
<gene>
    <name evidence="2" type="ORF">AWRI4233_LOCUS2816</name>
</gene>
<evidence type="ECO:0000256" key="1">
    <source>
        <dbReference type="SAM" id="Coils"/>
    </source>
</evidence>